<keyword evidence="8" id="KW-0496">Mitochondrion</keyword>
<evidence type="ECO:0000256" key="12">
    <source>
        <dbReference type="ARBA" id="ARBA00093359"/>
    </source>
</evidence>
<evidence type="ECO:0000256" key="5">
    <source>
        <dbReference type="ARBA" id="ARBA00022553"/>
    </source>
</evidence>
<keyword evidence="6" id="KW-0832">Ubl conjugation</keyword>
<dbReference type="PANTHER" id="PTHR13453:SF1">
    <property type="entry name" value="KAT8 REGULATORY NSL COMPLEX SUBUNIT 2"/>
    <property type="match status" value="1"/>
</dbReference>
<dbReference type="PANTHER" id="PTHR13453">
    <property type="entry name" value="KAT8 REGULATORY NSL COMPLEX SUBUNIT 2"/>
    <property type="match status" value="1"/>
</dbReference>
<evidence type="ECO:0000256" key="6">
    <source>
        <dbReference type="ARBA" id="ARBA00022843"/>
    </source>
</evidence>
<keyword evidence="9" id="KW-0539">Nucleus</keyword>
<organism evidence="16 17">
    <name type="scientific">Plutella xylostella</name>
    <name type="common">Diamondback moth</name>
    <name type="synonym">Plutella maculipennis</name>
    <dbReference type="NCBI Taxonomy" id="51655"/>
    <lineage>
        <taxon>Eukaryota</taxon>
        <taxon>Metazoa</taxon>
        <taxon>Ecdysozoa</taxon>
        <taxon>Arthropoda</taxon>
        <taxon>Hexapoda</taxon>
        <taxon>Insecta</taxon>
        <taxon>Pterygota</taxon>
        <taxon>Neoptera</taxon>
        <taxon>Endopterygota</taxon>
        <taxon>Lepidoptera</taxon>
        <taxon>Glossata</taxon>
        <taxon>Ditrysia</taxon>
        <taxon>Yponomeutoidea</taxon>
        <taxon>Plutellidae</taxon>
        <taxon>Plutella</taxon>
    </lineage>
</organism>
<keyword evidence="4" id="KW-1017">Isopeptide bond</keyword>
<feature type="region of interest" description="Disordered" evidence="14">
    <location>
        <begin position="1"/>
        <end position="55"/>
    </location>
</feature>
<protein>
    <recommendedName>
        <fullName evidence="3">KAT8 regulatory NSL complex subunit 2</fullName>
    </recommendedName>
    <alternativeName>
        <fullName evidence="11">NSL complex protein NSL2</fullName>
    </alternativeName>
    <alternativeName>
        <fullName evidence="10">Non-specific lethal 2 homolog</fullName>
    </alternativeName>
</protein>
<evidence type="ECO:0000259" key="15">
    <source>
        <dbReference type="Pfam" id="PF13891"/>
    </source>
</evidence>
<evidence type="ECO:0000256" key="13">
    <source>
        <dbReference type="ARBA" id="ARBA00093543"/>
    </source>
</evidence>
<keyword evidence="17" id="KW-1185">Reference proteome</keyword>
<dbReference type="InterPro" id="IPR025927">
    <property type="entry name" value="Znf_KANL2-like"/>
</dbReference>
<feature type="compositionally biased region" description="Acidic residues" evidence="14">
    <location>
        <begin position="241"/>
        <end position="251"/>
    </location>
</feature>
<evidence type="ECO:0000256" key="3">
    <source>
        <dbReference type="ARBA" id="ARBA00015508"/>
    </source>
</evidence>
<evidence type="ECO:0000256" key="11">
    <source>
        <dbReference type="ARBA" id="ARBA00033378"/>
    </source>
</evidence>
<comment type="subunit">
    <text evidence="13">Component of the NSL complex at least composed of KAT8/MOF, KANSL1, KANSL2, KANSL3, MCRS1, PHF20, OGT1/OGT, WDR5 and HCFC1.</text>
</comment>
<evidence type="ECO:0000256" key="4">
    <source>
        <dbReference type="ARBA" id="ARBA00022499"/>
    </source>
</evidence>
<reference evidence="16 17" key="1">
    <citation type="submission" date="2021-06" db="EMBL/GenBank/DDBJ databases">
        <title>A haploid diamondback moth (Plutella xylostella L.) genome assembly resolves 31 chromosomes and identifies a diamide resistance mutation.</title>
        <authorList>
            <person name="Ward C.M."/>
            <person name="Perry K.D."/>
            <person name="Baker G."/>
            <person name="Powis K."/>
            <person name="Heckel D.G."/>
            <person name="Baxter S.W."/>
        </authorList>
    </citation>
    <scope>NUCLEOTIDE SEQUENCE [LARGE SCALE GENOMIC DNA]</scope>
    <source>
        <strain evidence="16 17">LV</strain>
        <tissue evidence="16">Single pupa</tissue>
    </source>
</reference>
<dbReference type="Pfam" id="PF13891">
    <property type="entry name" value="zf-C3HC3H_KANSL2"/>
    <property type="match status" value="1"/>
</dbReference>
<evidence type="ECO:0000256" key="1">
    <source>
        <dbReference type="ARBA" id="ARBA00004123"/>
    </source>
</evidence>
<evidence type="ECO:0000256" key="2">
    <source>
        <dbReference type="ARBA" id="ARBA00004173"/>
    </source>
</evidence>
<evidence type="ECO:0000256" key="14">
    <source>
        <dbReference type="SAM" id="MobiDB-lite"/>
    </source>
</evidence>
<dbReference type="EMBL" id="JAHIBW010000002">
    <property type="protein sequence ID" value="KAG7312702.1"/>
    <property type="molecule type" value="Genomic_DNA"/>
</dbReference>
<evidence type="ECO:0000256" key="9">
    <source>
        <dbReference type="ARBA" id="ARBA00023242"/>
    </source>
</evidence>
<feature type="region of interest" description="Disordered" evidence="14">
    <location>
        <begin position="226"/>
        <end position="253"/>
    </location>
</feature>
<feature type="domain" description="KANL2-like probable zinc-finger" evidence="15">
    <location>
        <begin position="69"/>
        <end position="134"/>
    </location>
</feature>
<comment type="function">
    <text evidence="12">Non-catalytic component of the NSL histone acetyltransferase complex, a multiprotein complex that mediates histone H4 acetylation at 'Lys-5'- and 'Lys-8' (H4K5ac and H4K8ac) at transcription start sites and promotes transcription initiation. Required for NSL complex stability and for transcription of intraciliary transport genes in both ciliated and non-ciliated cells by regulating histone H4 acetylation at 'Lys-5'- and 'Lys-12' (H4K5ac and H4K12ac). This is necessary for cilium assembly in ciliated cells and for organization of the microtubule cytoskeleton in non-ciliated cells. Required within the NSL complex to maintain nuclear architecture stability by promoting KAT8-mediated acetylation of lamin LMNA.</text>
</comment>
<evidence type="ECO:0000256" key="7">
    <source>
        <dbReference type="ARBA" id="ARBA00022853"/>
    </source>
</evidence>
<gene>
    <name evidence="16" type="ORF">JYU34_001070</name>
</gene>
<name>A0ABQ7R5X4_PLUXY</name>
<dbReference type="InterPro" id="IPR026316">
    <property type="entry name" value="NSL2"/>
</dbReference>
<comment type="caution">
    <text evidence="16">The sequence shown here is derived from an EMBL/GenBank/DDBJ whole genome shotgun (WGS) entry which is preliminary data.</text>
</comment>
<keyword evidence="5" id="KW-0597">Phosphoprotein</keyword>
<feature type="compositionally biased region" description="Basic and acidic residues" evidence="14">
    <location>
        <begin position="39"/>
        <end position="55"/>
    </location>
</feature>
<feature type="compositionally biased region" description="Basic residues" evidence="14">
    <location>
        <begin position="10"/>
        <end position="21"/>
    </location>
</feature>
<keyword evidence="7" id="KW-0156">Chromatin regulator</keyword>
<comment type="subcellular location">
    <subcellularLocation>
        <location evidence="2">Mitochondrion</location>
    </subcellularLocation>
    <subcellularLocation>
        <location evidence="1">Nucleus</location>
    </subcellularLocation>
</comment>
<evidence type="ECO:0000313" key="16">
    <source>
        <dbReference type="EMBL" id="KAG7312702.1"/>
    </source>
</evidence>
<proteinExistence type="predicted"/>
<evidence type="ECO:0000256" key="8">
    <source>
        <dbReference type="ARBA" id="ARBA00023128"/>
    </source>
</evidence>
<sequence length="315" mass="35091">MAQQAQNSKKLIHLPKVRMLSRGRPPSSGVRITNVKSIKPPDPETAKKQEEDKLRKKVHKEIEARSKSCANKSYECLLPVVTGREFCAEHILQDPTAPYKQCSHMYNNDKRCPLPAPAQQLSDRRDQGLCFEHARAAMAARQRAAAPPKPVASTETLLNQLQHYIKPERTRTLSCASSVSVVSDPAEQEQLPAAVDPFKQMDAVAVNNKWCASIMECASASESDADSVTLGRDGDCRGGVDEDEDSVDDEPDHPAYALKRAGVFTAEEAVTEAKNCLQLLQSAYTRQMRRLRALLHQARYDYLKALKTERETCCE</sequence>
<evidence type="ECO:0000313" key="17">
    <source>
        <dbReference type="Proteomes" id="UP000823941"/>
    </source>
</evidence>
<dbReference type="Proteomes" id="UP000823941">
    <property type="component" value="Chromosome 2"/>
</dbReference>
<accession>A0ABQ7R5X4</accession>
<evidence type="ECO:0000256" key="10">
    <source>
        <dbReference type="ARBA" id="ARBA00032947"/>
    </source>
</evidence>